<reference evidence="2" key="1">
    <citation type="journal article" date="2020" name="Stud. Mycol.">
        <title>101 Dothideomycetes genomes: a test case for predicting lifestyles and emergence of pathogens.</title>
        <authorList>
            <person name="Haridas S."/>
            <person name="Albert R."/>
            <person name="Binder M."/>
            <person name="Bloem J."/>
            <person name="Labutti K."/>
            <person name="Salamov A."/>
            <person name="Andreopoulos B."/>
            <person name="Baker S."/>
            <person name="Barry K."/>
            <person name="Bills G."/>
            <person name="Bluhm B."/>
            <person name="Cannon C."/>
            <person name="Castanera R."/>
            <person name="Culley D."/>
            <person name="Daum C."/>
            <person name="Ezra D."/>
            <person name="Gonzalez J."/>
            <person name="Henrissat B."/>
            <person name="Kuo A."/>
            <person name="Liang C."/>
            <person name="Lipzen A."/>
            <person name="Lutzoni F."/>
            <person name="Magnuson J."/>
            <person name="Mondo S."/>
            <person name="Nolan M."/>
            <person name="Ohm R."/>
            <person name="Pangilinan J."/>
            <person name="Park H.-J."/>
            <person name="Ramirez L."/>
            <person name="Alfaro M."/>
            <person name="Sun H."/>
            <person name="Tritt A."/>
            <person name="Yoshinaga Y."/>
            <person name="Zwiers L.-H."/>
            <person name="Turgeon B."/>
            <person name="Goodwin S."/>
            <person name="Spatafora J."/>
            <person name="Crous P."/>
            <person name="Grigoriev I."/>
        </authorList>
    </citation>
    <scope>NUCLEOTIDE SEQUENCE</scope>
    <source>
        <strain evidence="2">CBS 113979</strain>
    </source>
</reference>
<dbReference type="InterPro" id="IPR053209">
    <property type="entry name" value="Gramillin-biosynth_MTr"/>
</dbReference>
<dbReference type="InterPro" id="IPR046341">
    <property type="entry name" value="SET_dom_sf"/>
</dbReference>
<feature type="domain" description="SET" evidence="1">
    <location>
        <begin position="354"/>
        <end position="546"/>
    </location>
</feature>
<keyword evidence="3" id="KW-1185">Reference proteome</keyword>
<dbReference type="OrthoDB" id="438641at2759"/>
<dbReference type="EMBL" id="ML977198">
    <property type="protein sequence ID" value="KAF1981491.1"/>
    <property type="molecule type" value="Genomic_DNA"/>
</dbReference>
<dbReference type="Proteomes" id="UP000800041">
    <property type="component" value="Unassembled WGS sequence"/>
</dbReference>
<dbReference type="InterPro" id="IPR001214">
    <property type="entry name" value="SET_dom"/>
</dbReference>
<evidence type="ECO:0000313" key="3">
    <source>
        <dbReference type="Proteomes" id="UP000800041"/>
    </source>
</evidence>
<gene>
    <name evidence="2" type="ORF">K402DRAFT_386331</name>
</gene>
<dbReference type="Pfam" id="PF00856">
    <property type="entry name" value="SET"/>
    <property type="match status" value="1"/>
</dbReference>
<dbReference type="PANTHER" id="PTHR47643:SF2">
    <property type="entry name" value="TPR DOMAIN PROTEIN (AFU_ORTHOLOGUE AFUA_5G12710)"/>
    <property type="match status" value="1"/>
</dbReference>
<accession>A0A6G1GKQ0</accession>
<proteinExistence type="predicted"/>
<sequence>MDVADVTTKHRQALERYRLILKDAKKRQGERPRDRRPRDQAYEKFMMHFLMNKAQALTVGHILIHSSFVPPAYPPCTTSVEQLSRVFIADLQLETHHRGMYLLLRSITPTHRMSGVLALMEDENEDVMLLQLYQQEDEDTRKANDIVDVGTVLLVKEPFFRVTGDGEYGLRVDHLSDVICIEDSNARIPDKWQPRLVEIVDETSHSLRLKGNKAITSAKYREAITLYSNALLQPATEDEYDVIKRNRSLAFLKTKRFDAALADTGYPSFKPNPPEKALFRAAEALYNLERFVECQQVAQVLQTNFADNEQALVVLNRARSRVHEQQTGQYDFKQLQATAKHLKAPDLDHATYEGPIEVRQTNSKGRGVFVTQRVKAGELLLCEKAFSAAYPSQQADSSSKMKLLLNAETNKGFQGGQVDLIRMIVQKLYRNPSLAPAFKALYHGNYDAVTIPTVDGQPIVDTFLVERIMTLNVFGCPISSLASHRKLTAMDSKKEMAHESCGVWTMASYINHSCLSNARRSFIGDLMIVRACRDLEPGTEVLFWYQSPFISDAKDMEKKLENWGFICDCAICSDFKATKRSVIEGRVRLSKQIEESFKNTHNVQLNKVERLLEALTKTYRRPAAEIPRLLLWDSQLALTHIYYVKKNMSKTLESARKVLESLGFILTGADSSSTRFSVIKWGLMLDPLVETFLYARNAFAAMGLDEDAAKAEKYARTVYLIVVGEEETFDKSYP</sequence>
<name>A0A6G1GKQ0_9PEZI</name>
<dbReference type="Gene3D" id="2.170.270.10">
    <property type="entry name" value="SET domain"/>
    <property type="match status" value="1"/>
</dbReference>
<dbReference type="AlphaFoldDB" id="A0A6G1GKQ0"/>
<dbReference type="Gene3D" id="1.25.40.10">
    <property type="entry name" value="Tetratricopeptide repeat domain"/>
    <property type="match status" value="1"/>
</dbReference>
<dbReference type="PANTHER" id="PTHR47643">
    <property type="entry name" value="TPR DOMAIN PROTEIN (AFU_ORTHOLOGUE AFUA_5G12710)"/>
    <property type="match status" value="1"/>
</dbReference>
<evidence type="ECO:0000313" key="2">
    <source>
        <dbReference type="EMBL" id="KAF1981491.1"/>
    </source>
</evidence>
<dbReference type="SUPFAM" id="SSF48452">
    <property type="entry name" value="TPR-like"/>
    <property type="match status" value="1"/>
</dbReference>
<organism evidence="2 3">
    <name type="scientific">Aulographum hederae CBS 113979</name>
    <dbReference type="NCBI Taxonomy" id="1176131"/>
    <lineage>
        <taxon>Eukaryota</taxon>
        <taxon>Fungi</taxon>
        <taxon>Dikarya</taxon>
        <taxon>Ascomycota</taxon>
        <taxon>Pezizomycotina</taxon>
        <taxon>Dothideomycetes</taxon>
        <taxon>Pleosporomycetidae</taxon>
        <taxon>Aulographales</taxon>
        <taxon>Aulographaceae</taxon>
    </lineage>
</organism>
<evidence type="ECO:0000259" key="1">
    <source>
        <dbReference type="PROSITE" id="PS50280"/>
    </source>
</evidence>
<dbReference type="PROSITE" id="PS50280">
    <property type="entry name" value="SET"/>
    <property type="match status" value="1"/>
</dbReference>
<dbReference type="SUPFAM" id="SSF82199">
    <property type="entry name" value="SET domain"/>
    <property type="match status" value="1"/>
</dbReference>
<dbReference type="InterPro" id="IPR011990">
    <property type="entry name" value="TPR-like_helical_dom_sf"/>
</dbReference>
<dbReference type="SMART" id="SM00317">
    <property type="entry name" value="SET"/>
    <property type="match status" value="1"/>
</dbReference>
<protein>
    <submittedName>
        <fullName evidence="2">SET domain-containing protein</fullName>
    </submittedName>
</protein>